<proteinExistence type="predicted"/>
<evidence type="ECO:0000313" key="2">
    <source>
        <dbReference type="EMBL" id="EMA68810.1"/>
    </source>
</evidence>
<name>M0PJ74_9EURY</name>
<feature type="region of interest" description="Disordered" evidence="1">
    <location>
        <begin position="145"/>
        <end position="165"/>
    </location>
</feature>
<accession>M0PJ74</accession>
<dbReference type="PATRIC" id="fig|1230454.4.peg.874"/>
<dbReference type="Proteomes" id="UP000011575">
    <property type="component" value="Unassembled WGS sequence"/>
</dbReference>
<organism evidence="2 3">
    <name type="scientific">Halorubrum aidingense JCM 13560</name>
    <dbReference type="NCBI Taxonomy" id="1230454"/>
    <lineage>
        <taxon>Archaea</taxon>
        <taxon>Methanobacteriati</taxon>
        <taxon>Methanobacteriota</taxon>
        <taxon>Stenosarchaea group</taxon>
        <taxon>Halobacteria</taxon>
        <taxon>Halobacteriales</taxon>
        <taxon>Haloferacaceae</taxon>
        <taxon>Halorubrum</taxon>
    </lineage>
</organism>
<reference evidence="2 3" key="1">
    <citation type="journal article" date="2014" name="PLoS Genet.">
        <title>Phylogenetically driven sequencing of extremely halophilic archaea reveals strategies for static and dynamic osmo-response.</title>
        <authorList>
            <person name="Becker E.A."/>
            <person name="Seitzer P.M."/>
            <person name="Tritt A."/>
            <person name="Larsen D."/>
            <person name="Krusor M."/>
            <person name="Yao A.I."/>
            <person name="Wu D."/>
            <person name="Madern D."/>
            <person name="Eisen J.A."/>
            <person name="Darling A.E."/>
            <person name="Facciotti M.T."/>
        </authorList>
    </citation>
    <scope>NUCLEOTIDE SEQUENCE [LARGE SCALE GENOMIC DNA]</scope>
    <source>
        <strain evidence="2 3">JCM 13560</strain>
    </source>
</reference>
<dbReference type="RefSeq" id="WP_007998932.1">
    <property type="nucleotide sequence ID" value="NZ_AOJI01000017.1"/>
</dbReference>
<sequence>MRPELKERRERTWWLLNGLNQRYSDVVKHISQEFDCSESTVKRDISKMGDWLDDLDGDLANRTTSLLRHLQRTRTRRWEMVQAARSVDEKELERRLLNDVDDNVERSLALREDLDKLTQSDSTHHQFEVSDQLSDQEFVTLERMTHSAPPENAVGAGKAQAGRID</sequence>
<keyword evidence="3" id="KW-1185">Reference proteome</keyword>
<protein>
    <submittedName>
        <fullName evidence="2">Uncharacterized protein</fullName>
    </submittedName>
</protein>
<evidence type="ECO:0000313" key="3">
    <source>
        <dbReference type="Proteomes" id="UP000011575"/>
    </source>
</evidence>
<dbReference type="EMBL" id="AOJI01000017">
    <property type="protein sequence ID" value="EMA68810.1"/>
    <property type="molecule type" value="Genomic_DNA"/>
</dbReference>
<dbReference type="AlphaFoldDB" id="M0PJ74"/>
<comment type="caution">
    <text evidence="2">The sequence shown here is derived from an EMBL/GenBank/DDBJ whole genome shotgun (WGS) entry which is preliminary data.</text>
</comment>
<gene>
    <name evidence="2" type="ORF">C461_04247</name>
</gene>
<evidence type="ECO:0000256" key="1">
    <source>
        <dbReference type="SAM" id="MobiDB-lite"/>
    </source>
</evidence>